<protein>
    <submittedName>
        <fullName evidence="2">MBL fold metallo-hydrolase</fullName>
    </submittedName>
</protein>
<dbReference type="GO" id="GO:0016787">
    <property type="term" value="F:hydrolase activity"/>
    <property type="evidence" value="ECO:0007669"/>
    <property type="project" value="UniProtKB-KW"/>
</dbReference>
<gene>
    <name evidence="2" type="ORF">DLJ74_00475</name>
</gene>
<accession>A0A317L946</accession>
<organism evidence="2 3">
    <name type="scientific">Gracilibacillus dipsosauri</name>
    <dbReference type="NCBI Taxonomy" id="178340"/>
    <lineage>
        <taxon>Bacteria</taxon>
        <taxon>Bacillati</taxon>
        <taxon>Bacillota</taxon>
        <taxon>Bacilli</taxon>
        <taxon>Bacillales</taxon>
        <taxon>Bacillaceae</taxon>
        <taxon>Gracilibacillus</taxon>
    </lineage>
</organism>
<dbReference type="PANTHER" id="PTHR42951:SF15">
    <property type="entry name" value="METALLO-BETA-LACTAMASE SUPERFAMILY PROTEIN"/>
    <property type="match status" value="1"/>
</dbReference>
<dbReference type="InterPro" id="IPR050855">
    <property type="entry name" value="NDM-1-like"/>
</dbReference>
<dbReference type="InterPro" id="IPR001279">
    <property type="entry name" value="Metallo-B-lactamas"/>
</dbReference>
<reference evidence="2 3" key="1">
    <citation type="submission" date="2018-05" db="EMBL/GenBank/DDBJ databases">
        <title>Genomic analysis of Gracilibacillus dipsosauri DD1 reveals novel features of a salt-tolerant amylase.</title>
        <authorList>
            <person name="Deutch C.E."/>
            <person name="Yang S."/>
        </authorList>
    </citation>
    <scope>NUCLEOTIDE SEQUENCE [LARGE SCALE GENOMIC DNA]</scope>
    <source>
        <strain evidence="2 3">DD1</strain>
    </source>
</reference>
<evidence type="ECO:0000313" key="3">
    <source>
        <dbReference type="Proteomes" id="UP000245624"/>
    </source>
</evidence>
<dbReference type="InterPro" id="IPR036866">
    <property type="entry name" value="RibonucZ/Hydroxyglut_hydro"/>
</dbReference>
<dbReference type="Pfam" id="PF00753">
    <property type="entry name" value="Lactamase_B"/>
    <property type="match status" value="1"/>
</dbReference>
<dbReference type="SMART" id="SM00849">
    <property type="entry name" value="Lactamase_B"/>
    <property type="match status" value="1"/>
</dbReference>
<dbReference type="Gene3D" id="3.60.15.10">
    <property type="entry name" value="Ribonuclease Z/Hydroxyacylglutathione hydrolase-like"/>
    <property type="match status" value="1"/>
</dbReference>
<dbReference type="RefSeq" id="WP_109982894.1">
    <property type="nucleotide sequence ID" value="NZ_JAJUIE010000024.1"/>
</dbReference>
<proteinExistence type="predicted"/>
<keyword evidence="2" id="KW-0378">Hydrolase</keyword>
<dbReference type="Proteomes" id="UP000245624">
    <property type="component" value="Unassembled WGS sequence"/>
</dbReference>
<name>A0A317L946_9BACI</name>
<dbReference type="PANTHER" id="PTHR42951">
    <property type="entry name" value="METALLO-BETA-LACTAMASE DOMAIN-CONTAINING"/>
    <property type="match status" value="1"/>
</dbReference>
<dbReference type="OrthoDB" id="9802248at2"/>
<dbReference type="AlphaFoldDB" id="A0A317L946"/>
<feature type="domain" description="Metallo-beta-lactamase" evidence="1">
    <location>
        <begin position="18"/>
        <end position="222"/>
    </location>
</feature>
<sequence length="234" mass="26919">MKIIELPIKVEFNDQKDYIYPSLIESRGELTLVDTGYPFCLKLIEEAIIKNHYQIGQLKNIIITHYDMDHIGSLREFKDQFPWINIIASDTESKYISGQVKSERLKQAEEMQQHMPKELQEFGKSFISQLKEQKHVSVDRVVYNGDLILDKSCEVVATPGHTSGHISLFFPHLNSVITGDAAVHQDHKLMIANPDYCLNMEDAKKSLAKLKKLDANTYYCYHGGKYTKTNAFLY</sequence>
<evidence type="ECO:0000313" key="2">
    <source>
        <dbReference type="EMBL" id="PWU70349.1"/>
    </source>
</evidence>
<keyword evidence="3" id="KW-1185">Reference proteome</keyword>
<comment type="caution">
    <text evidence="2">The sequence shown here is derived from an EMBL/GenBank/DDBJ whole genome shotgun (WGS) entry which is preliminary data.</text>
</comment>
<dbReference type="SUPFAM" id="SSF56281">
    <property type="entry name" value="Metallo-hydrolase/oxidoreductase"/>
    <property type="match status" value="1"/>
</dbReference>
<dbReference type="CDD" id="cd07721">
    <property type="entry name" value="yflN-like_MBL-fold"/>
    <property type="match status" value="1"/>
</dbReference>
<dbReference type="EMBL" id="QGTD01000001">
    <property type="protein sequence ID" value="PWU70349.1"/>
    <property type="molecule type" value="Genomic_DNA"/>
</dbReference>
<evidence type="ECO:0000259" key="1">
    <source>
        <dbReference type="SMART" id="SM00849"/>
    </source>
</evidence>